<organism evidence="2 3">
    <name type="scientific">Amniculicola lignicola CBS 123094</name>
    <dbReference type="NCBI Taxonomy" id="1392246"/>
    <lineage>
        <taxon>Eukaryota</taxon>
        <taxon>Fungi</taxon>
        <taxon>Dikarya</taxon>
        <taxon>Ascomycota</taxon>
        <taxon>Pezizomycotina</taxon>
        <taxon>Dothideomycetes</taxon>
        <taxon>Pleosporomycetidae</taxon>
        <taxon>Pleosporales</taxon>
        <taxon>Amniculicolaceae</taxon>
        <taxon>Amniculicola</taxon>
    </lineage>
</organism>
<keyword evidence="3" id="KW-1185">Reference proteome</keyword>
<dbReference type="InterPro" id="IPR052523">
    <property type="entry name" value="Trichothecene_AcTrans"/>
</dbReference>
<dbReference type="AlphaFoldDB" id="A0A6A5W826"/>
<gene>
    <name evidence="2" type="ORF">P154DRAFT_624114</name>
</gene>
<dbReference type="Pfam" id="PF13508">
    <property type="entry name" value="Acetyltransf_7"/>
    <property type="match status" value="1"/>
</dbReference>
<sequence>MGSITPTPQYTLHKLDHSDPAYASVIFPSIINVILAANHTPYDPLIQLFIPTSPLSPNSRQAALNSATQRFLHNHHTNPVSTWYFVAENPTSSPSRVVGCCEWEDHDRNPFEKGVPKLAAEWWPEGEAREFCERFLEQVYTPRASWMTRPHRALNWMAVHPSHRRCGIASMLMTAGLGDPIKDDKEAWMEASPMGKPLYEKFGFKALLKIDFDMTKTDPSNVWRKMQHEMTPGPIYLMWRPKRGAWDIKPWAMVPVGPSALENTVSMIEQHIRMEKPESSI</sequence>
<protein>
    <recommendedName>
        <fullName evidence="1">N-acetyltransferase domain-containing protein</fullName>
    </recommendedName>
</protein>
<accession>A0A6A5W826</accession>
<dbReference type="CDD" id="cd04301">
    <property type="entry name" value="NAT_SF"/>
    <property type="match status" value="1"/>
</dbReference>
<feature type="domain" description="N-acetyltransferase" evidence="1">
    <location>
        <begin position="87"/>
        <end position="219"/>
    </location>
</feature>
<evidence type="ECO:0000313" key="2">
    <source>
        <dbReference type="EMBL" id="KAF1995265.1"/>
    </source>
</evidence>
<proteinExistence type="predicted"/>
<evidence type="ECO:0000313" key="3">
    <source>
        <dbReference type="Proteomes" id="UP000799779"/>
    </source>
</evidence>
<dbReference type="EMBL" id="ML977642">
    <property type="protein sequence ID" value="KAF1995265.1"/>
    <property type="molecule type" value="Genomic_DNA"/>
</dbReference>
<dbReference type="PANTHER" id="PTHR42791:SF5">
    <property type="entry name" value="HYPOTHETICAL ACETYLTRANSFERASE (EUROFUNG)"/>
    <property type="match status" value="1"/>
</dbReference>
<dbReference type="InterPro" id="IPR000182">
    <property type="entry name" value="GNAT_dom"/>
</dbReference>
<dbReference type="PROSITE" id="PS51186">
    <property type="entry name" value="GNAT"/>
    <property type="match status" value="1"/>
</dbReference>
<dbReference type="GO" id="GO:0016747">
    <property type="term" value="F:acyltransferase activity, transferring groups other than amino-acyl groups"/>
    <property type="evidence" value="ECO:0007669"/>
    <property type="project" value="InterPro"/>
</dbReference>
<dbReference type="Proteomes" id="UP000799779">
    <property type="component" value="Unassembled WGS sequence"/>
</dbReference>
<dbReference type="PANTHER" id="PTHR42791">
    <property type="entry name" value="GNAT FAMILY ACETYLTRANSFERASE"/>
    <property type="match status" value="1"/>
</dbReference>
<name>A0A6A5W826_9PLEO</name>
<dbReference type="InterPro" id="IPR016181">
    <property type="entry name" value="Acyl_CoA_acyltransferase"/>
</dbReference>
<evidence type="ECO:0000259" key="1">
    <source>
        <dbReference type="PROSITE" id="PS51186"/>
    </source>
</evidence>
<dbReference type="Gene3D" id="3.40.630.30">
    <property type="match status" value="1"/>
</dbReference>
<reference evidence="2" key="1">
    <citation type="journal article" date="2020" name="Stud. Mycol.">
        <title>101 Dothideomycetes genomes: a test case for predicting lifestyles and emergence of pathogens.</title>
        <authorList>
            <person name="Haridas S."/>
            <person name="Albert R."/>
            <person name="Binder M."/>
            <person name="Bloem J."/>
            <person name="Labutti K."/>
            <person name="Salamov A."/>
            <person name="Andreopoulos B."/>
            <person name="Baker S."/>
            <person name="Barry K."/>
            <person name="Bills G."/>
            <person name="Bluhm B."/>
            <person name="Cannon C."/>
            <person name="Castanera R."/>
            <person name="Culley D."/>
            <person name="Daum C."/>
            <person name="Ezra D."/>
            <person name="Gonzalez J."/>
            <person name="Henrissat B."/>
            <person name="Kuo A."/>
            <person name="Liang C."/>
            <person name="Lipzen A."/>
            <person name="Lutzoni F."/>
            <person name="Magnuson J."/>
            <person name="Mondo S."/>
            <person name="Nolan M."/>
            <person name="Ohm R."/>
            <person name="Pangilinan J."/>
            <person name="Park H.-J."/>
            <person name="Ramirez L."/>
            <person name="Alfaro M."/>
            <person name="Sun H."/>
            <person name="Tritt A."/>
            <person name="Yoshinaga Y."/>
            <person name="Zwiers L.-H."/>
            <person name="Turgeon B."/>
            <person name="Goodwin S."/>
            <person name="Spatafora J."/>
            <person name="Crous P."/>
            <person name="Grigoriev I."/>
        </authorList>
    </citation>
    <scope>NUCLEOTIDE SEQUENCE</scope>
    <source>
        <strain evidence="2">CBS 123094</strain>
    </source>
</reference>
<dbReference type="SUPFAM" id="SSF55729">
    <property type="entry name" value="Acyl-CoA N-acyltransferases (Nat)"/>
    <property type="match status" value="1"/>
</dbReference>
<dbReference type="OrthoDB" id="410198at2759"/>